<proteinExistence type="predicted"/>
<dbReference type="Pfam" id="PF26113">
    <property type="entry name" value="GH16_XgeA"/>
    <property type="match status" value="1"/>
</dbReference>
<dbReference type="OrthoDB" id="192832at2759"/>
<dbReference type="Proteomes" id="UP000027222">
    <property type="component" value="Unassembled WGS sequence"/>
</dbReference>
<dbReference type="STRING" id="685588.A0A067TMJ5"/>
<dbReference type="Gene3D" id="2.60.120.200">
    <property type="match status" value="1"/>
</dbReference>
<feature type="chain" id="PRO_5001649440" description="GH16 domain-containing protein" evidence="1">
    <location>
        <begin position="20"/>
        <end position="316"/>
    </location>
</feature>
<dbReference type="GO" id="GO:0004553">
    <property type="term" value="F:hydrolase activity, hydrolyzing O-glycosyl compounds"/>
    <property type="evidence" value="ECO:0007669"/>
    <property type="project" value="InterPro"/>
</dbReference>
<protein>
    <recommendedName>
        <fullName evidence="2">GH16 domain-containing protein</fullName>
    </recommendedName>
</protein>
<evidence type="ECO:0000313" key="4">
    <source>
        <dbReference type="Proteomes" id="UP000027222"/>
    </source>
</evidence>
<reference evidence="4" key="1">
    <citation type="journal article" date="2014" name="Proc. Natl. Acad. Sci. U.S.A.">
        <title>Extensive sampling of basidiomycete genomes demonstrates inadequacy of the white-rot/brown-rot paradigm for wood decay fungi.</title>
        <authorList>
            <person name="Riley R."/>
            <person name="Salamov A.A."/>
            <person name="Brown D.W."/>
            <person name="Nagy L.G."/>
            <person name="Floudas D."/>
            <person name="Held B.W."/>
            <person name="Levasseur A."/>
            <person name="Lombard V."/>
            <person name="Morin E."/>
            <person name="Otillar R."/>
            <person name="Lindquist E.A."/>
            <person name="Sun H."/>
            <person name="LaButti K.M."/>
            <person name="Schmutz J."/>
            <person name="Jabbour D."/>
            <person name="Luo H."/>
            <person name="Baker S.E."/>
            <person name="Pisabarro A.G."/>
            <person name="Walton J.D."/>
            <person name="Blanchette R.A."/>
            <person name="Henrissat B."/>
            <person name="Martin F."/>
            <person name="Cullen D."/>
            <person name="Hibbett D.S."/>
            <person name="Grigoriev I.V."/>
        </authorList>
    </citation>
    <scope>NUCLEOTIDE SEQUENCE [LARGE SCALE GENOMIC DNA]</scope>
    <source>
        <strain evidence="4">CBS 339.88</strain>
    </source>
</reference>
<accession>A0A067TMJ5</accession>
<name>A0A067TMJ5_GALM3</name>
<evidence type="ECO:0000313" key="3">
    <source>
        <dbReference type="EMBL" id="KDR80188.1"/>
    </source>
</evidence>
<dbReference type="InterPro" id="IPR013320">
    <property type="entry name" value="ConA-like_dom_sf"/>
</dbReference>
<dbReference type="SUPFAM" id="SSF49899">
    <property type="entry name" value="Concanavalin A-like lectins/glucanases"/>
    <property type="match status" value="1"/>
</dbReference>
<evidence type="ECO:0000256" key="1">
    <source>
        <dbReference type="SAM" id="SignalP"/>
    </source>
</evidence>
<keyword evidence="4" id="KW-1185">Reference proteome</keyword>
<dbReference type="CDD" id="cd02181">
    <property type="entry name" value="GH16_fungal_Lam16A_glucanase"/>
    <property type="match status" value="1"/>
</dbReference>
<feature type="domain" description="GH16" evidence="2">
    <location>
        <begin position="20"/>
        <end position="303"/>
    </location>
</feature>
<sequence>MYLFLKTSIVAYLSSIALGATYSQTDSHTGNGFFKSFTPQAIADPTHGRVNYVSAATAASLNLTFSSGDTFILRSDFTTVLNPNGAGRNSVRLQSNKQYTTSVMVFNIRHMPQGCGTWPAVWTVGADWPNEGEIDILEGINDQGPDQVTLHTGSGCTMPASRSQTGTAVLNNCDVDATNNAGCGVQVTDTRSYGPIFNDNGGGWYAVERTNSFIKVWFWSRAATGIPSDVTSGATSVNTDNWGTPRAYFPSTSCPISSMFGPHNIIINLTFCGDWAGNAQDYASSGCPSTCVDYVNNNPSAFSNAYFDFAWLKIYG</sequence>
<feature type="signal peptide" evidence="1">
    <location>
        <begin position="1"/>
        <end position="19"/>
    </location>
</feature>
<dbReference type="PROSITE" id="PS51762">
    <property type="entry name" value="GH16_2"/>
    <property type="match status" value="1"/>
</dbReference>
<gene>
    <name evidence="3" type="ORF">GALMADRAFT_223078</name>
</gene>
<dbReference type="PANTHER" id="PTHR10963:SF24">
    <property type="entry name" value="GLYCOSIDASE C21B10.07-RELATED"/>
    <property type="match status" value="1"/>
</dbReference>
<dbReference type="InterPro" id="IPR000757">
    <property type="entry name" value="Beta-glucanase-like"/>
</dbReference>
<organism evidence="3 4">
    <name type="scientific">Galerina marginata (strain CBS 339.88)</name>
    <dbReference type="NCBI Taxonomy" id="685588"/>
    <lineage>
        <taxon>Eukaryota</taxon>
        <taxon>Fungi</taxon>
        <taxon>Dikarya</taxon>
        <taxon>Basidiomycota</taxon>
        <taxon>Agaricomycotina</taxon>
        <taxon>Agaricomycetes</taxon>
        <taxon>Agaricomycetidae</taxon>
        <taxon>Agaricales</taxon>
        <taxon>Agaricineae</taxon>
        <taxon>Strophariaceae</taxon>
        <taxon>Galerina</taxon>
    </lineage>
</organism>
<dbReference type="HOGENOM" id="CLU_016972_1_1_1"/>
<evidence type="ECO:0000259" key="2">
    <source>
        <dbReference type="PROSITE" id="PS51762"/>
    </source>
</evidence>
<dbReference type="InterPro" id="IPR050546">
    <property type="entry name" value="Glycosyl_Hydrlase_16"/>
</dbReference>
<dbReference type="PANTHER" id="PTHR10963">
    <property type="entry name" value="GLYCOSYL HYDROLASE-RELATED"/>
    <property type="match status" value="1"/>
</dbReference>
<keyword evidence="1" id="KW-0732">Signal</keyword>
<dbReference type="GO" id="GO:0009251">
    <property type="term" value="P:glucan catabolic process"/>
    <property type="evidence" value="ECO:0007669"/>
    <property type="project" value="TreeGrafter"/>
</dbReference>
<dbReference type="AlphaFoldDB" id="A0A067TMJ5"/>
<dbReference type="EMBL" id="KL142372">
    <property type="protein sequence ID" value="KDR80188.1"/>
    <property type="molecule type" value="Genomic_DNA"/>
</dbReference>